<evidence type="ECO:0008006" key="3">
    <source>
        <dbReference type="Google" id="ProtNLM"/>
    </source>
</evidence>
<proteinExistence type="predicted"/>
<name>A0A8J3Q4I7_9ACTN</name>
<comment type="caution">
    <text evidence="1">The sequence shown here is derived from an EMBL/GenBank/DDBJ whole genome shotgun (WGS) entry which is preliminary data.</text>
</comment>
<dbReference type="RefSeq" id="WP_203907160.1">
    <property type="nucleotide sequence ID" value="NZ_BONY01000006.1"/>
</dbReference>
<dbReference type="AlphaFoldDB" id="A0A8J3Q4I7"/>
<protein>
    <recommendedName>
        <fullName evidence="3">YtxH domain-containing protein</fullName>
    </recommendedName>
</protein>
<evidence type="ECO:0000313" key="2">
    <source>
        <dbReference type="Proteomes" id="UP000612899"/>
    </source>
</evidence>
<sequence length="67" mass="7260">MRKLLWFGAGVAVGYFVGTRGGQKAYDDLVVAAQKIMDHPTVQEVAGVLQEQAVRLVDEGKRKLASS</sequence>
<gene>
    <name evidence="1" type="ORF">Rhe02_13130</name>
</gene>
<evidence type="ECO:0000313" key="1">
    <source>
        <dbReference type="EMBL" id="GIH03246.1"/>
    </source>
</evidence>
<dbReference type="Proteomes" id="UP000612899">
    <property type="component" value="Unassembled WGS sequence"/>
</dbReference>
<reference evidence="1" key="1">
    <citation type="submission" date="2021-01" db="EMBL/GenBank/DDBJ databases">
        <title>Whole genome shotgun sequence of Rhizocola hellebori NBRC 109834.</title>
        <authorList>
            <person name="Komaki H."/>
            <person name="Tamura T."/>
        </authorList>
    </citation>
    <scope>NUCLEOTIDE SEQUENCE</scope>
    <source>
        <strain evidence="1">NBRC 109834</strain>
    </source>
</reference>
<keyword evidence="2" id="KW-1185">Reference proteome</keyword>
<dbReference type="EMBL" id="BONY01000006">
    <property type="protein sequence ID" value="GIH03246.1"/>
    <property type="molecule type" value="Genomic_DNA"/>
</dbReference>
<organism evidence="1 2">
    <name type="scientific">Rhizocola hellebori</name>
    <dbReference type="NCBI Taxonomy" id="1392758"/>
    <lineage>
        <taxon>Bacteria</taxon>
        <taxon>Bacillati</taxon>
        <taxon>Actinomycetota</taxon>
        <taxon>Actinomycetes</taxon>
        <taxon>Micromonosporales</taxon>
        <taxon>Micromonosporaceae</taxon>
        <taxon>Rhizocola</taxon>
    </lineage>
</organism>
<accession>A0A8J3Q4I7</accession>